<dbReference type="STRING" id="1423801.FD50_GL001803"/>
<dbReference type="InterPro" id="IPR050272">
    <property type="entry name" value="Isochorismatase-like_hydrls"/>
</dbReference>
<proteinExistence type="inferred from homology"/>
<evidence type="ECO:0000313" key="5">
    <source>
        <dbReference type="Proteomes" id="UP000051166"/>
    </source>
</evidence>
<dbReference type="InterPro" id="IPR000868">
    <property type="entry name" value="Isochorismatase-like_dom"/>
</dbReference>
<dbReference type="PANTHER" id="PTHR43540">
    <property type="entry name" value="PEROXYUREIDOACRYLATE/UREIDOACRYLATE AMIDOHYDROLASE-RELATED"/>
    <property type="match status" value="1"/>
</dbReference>
<gene>
    <name evidence="4" type="ORF">FD50_GL001803</name>
</gene>
<dbReference type="PATRIC" id="fig|1423801.4.peg.1844"/>
<dbReference type="SUPFAM" id="SSF52499">
    <property type="entry name" value="Isochorismatase-like hydrolases"/>
    <property type="match status" value="1"/>
</dbReference>
<dbReference type="Pfam" id="PF00857">
    <property type="entry name" value="Isochorismatase"/>
    <property type="match status" value="1"/>
</dbReference>
<dbReference type="Gene3D" id="3.40.50.850">
    <property type="entry name" value="Isochorismatase-like"/>
    <property type="match status" value="1"/>
</dbReference>
<keyword evidence="2" id="KW-0378">Hydrolase</keyword>
<comment type="caution">
    <text evidence="4">The sequence shown here is derived from an EMBL/GenBank/DDBJ whole genome shotgun (WGS) entry which is preliminary data.</text>
</comment>
<name>A0A0R1UVL3_9LACO</name>
<dbReference type="InterPro" id="IPR036380">
    <property type="entry name" value="Isochorismatase-like_sf"/>
</dbReference>
<comment type="similarity">
    <text evidence="1">Belongs to the isochorismatase family.</text>
</comment>
<dbReference type="Proteomes" id="UP000051166">
    <property type="component" value="Unassembled WGS sequence"/>
</dbReference>
<dbReference type="CDD" id="cd01014">
    <property type="entry name" value="nicotinamidase_related"/>
    <property type="match status" value="1"/>
</dbReference>
<evidence type="ECO:0000313" key="4">
    <source>
        <dbReference type="EMBL" id="KRL97245.1"/>
    </source>
</evidence>
<dbReference type="EMBL" id="AZFQ01000053">
    <property type="protein sequence ID" value="KRL97245.1"/>
    <property type="molecule type" value="Genomic_DNA"/>
</dbReference>
<reference evidence="4 5" key="1">
    <citation type="journal article" date="2015" name="Genome Announc.">
        <title>Expanding the biotechnology potential of lactobacilli through comparative genomics of 213 strains and associated genera.</title>
        <authorList>
            <person name="Sun Z."/>
            <person name="Harris H.M."/>
            <person name="McCann A."/>
            <person name="Guo C."/>
            <person name="Argimon S."/>
            <person name="Zhang W."/>
            <person name="Yang X."/>
            <person name="Jeffery I.B."/>
            <person name="Cooney J.C."/>
            <person name="Kagawa T.F."/>
            <person name="Liu W."/>
            <person name="Song Y."/>
            <person name="Salvetti E."/>
            <person name="Wrobel A."/>
            <person name="Rasinkangas P."/>
            <person name="Parkhill J."/>
            <person name="Rea M.C."/>
            <person name="O'Sullivan O."/>
            <person name="Ritari J."/>
            <person name="Douillard F.P."/>
            <person name="Paul Ross R."/>
            <person name="Yang R."/>
            <person name="Briner A.E."/>
            <person name="Felis G.E."/>
            <person name="de Vos W.M."/>
            <person name="Barrangou R."/>
            <person name="Klaenhammer T.R."/>
            <person name="Caufield P.W."/>
            <person name="Cui Y."/>
            <person name="Zhang H."/>
            <person name="O'Toole P.W."/>
        </authorList>
    </citation>
    <scope>NUCLEOTIDE SEQUENCE [LARGE SCALE GENOMIC DNA]</scope>
    <source>
        <strain evidence="4 5">DSM 16230</strain>
    </source>
</reference>
<accession>A0A0R1UVL3</accession>
<protein>
    <submittedName>
        <fullName evidence="4">Amidase</fullName>
    </submittedName>
</protein>
<dbReference type="PANTHER" id="PTHR43540:SF1">
    <property type="entry name" value="ISOCHORISMATASE HYDROLASE"/>
    <property type="match status" value="1"/>
</dbReference>
<feature type="domain" description="Isochorismatase-like" evidence="3">
    <location>
        <begin position="1"/>
        <end position="165"/>
    </location>
</feature>
<evidence type="ECO:0000256" key="1">
    <source>
        <dbReference type="ARBA" id="ARBA00006336"/>
    </source>
</evidence>
<dbReference type="AlphaFoldDB" id="A0A0R1UVL3"/>
<organism evidence="4 5">
    <name type="scientific">Liquorilactobacillus satsumensis DSM 16230 = JCM 12392</name>
    <dbReference type="NCBI Taxonomy" id="1423801"/>
    <lineage>
        <taxon>Bacteria</taxon>
        <taxon>Bacillati</taxon>
        <taxon>Bacillota</taxon>
        <taxon>Bacilli</taxon>
        <taxon>Lactobacillales</taxon>
        <taxon>Lactobacillaceae</taxon>
        <taxon>Liquorilactobacillus</taxon>
    </lineage>
</organism>
<evidence type="ECO:0000259" key="3">
    <source>
        <dbReference type="Pfam" id="PF00857"/>
    </source>
</evidence>
<evidence type="ECO:0000256" key="2">
    <source>
        <dbReference type="ARBA" id="ARBA00022801"/>
    </source>
</evidence>
<sequence>MQNDYFENGKMELEAPQEALQQIKRVLTFFKTAELPIIYIQHIKEGTTADFFGRGTKGAQLHTDLEVDSSAIVIEKQFPNSFVKTKLEETLKSLQVEQVVITGMMTQMCVDSTTRASRELGYNPILLADATATKALSFGTNKVAAKDVQYAFLAALQSFAQVLSTTAYLNRFNK</sequence>
<dbReference type="GO" id="GO:0016787">
    <property type="term" value="F:hydrolase activity"/>
    <property type="evidence" value="ECO:0007669"/>
    <property type="project" value="UniProtKB-KW"/>
</dbReference>
<keyword evidence="5" id="KW-1185">Reference proteome</keyword>